<dbReference type="Gene3D" id="1.10.10.1190">
    <property type="entry name" value="Antirestriction protein ArdA, domain 3"/>
    <property type="match status" value="1"/>
</dbReference>
<proteinExistence type="predicted"/>
<dbReference type="InterPro" id="IPR025465">
    <property type="entry name" value="DUF4316"/>
</dbReference>
<dbReference type="Pfam" id="PF07275">
    <property type="entry name" value="ArdA"/>
    <property type="match status" value="1"/>
</dbReference>
<evidence type="ECO:0000313" key="4">
    <source>
        <dbReference type="EMBL" id="RGS71355.1"/>
    </source>
</evidence>
<evidence type="ECO:0000259" key="3">
    <source>
        <dbReference type="Pfam" id="PF14195"/>
    </source>
</evidence>
<sequence length="605" mass="69279">MGYSHDSEFPFAAFITNLGKYNEGELVGEWVKFPTTPEKLQEVFERIGIGSADDFGNPYEEWFITDYDCYVDGLYNLLGEYENLDELNYLASKLEELGESEYEHFQAAMEISDYTGSLKDLINLTDNLDKYDVYPGIDDYDDLGRYYIDELGTMQVPEYLQNYIDYEAYGRDIALGDTGAFTDYGYVYDNQSRFEEYYDGDRENIPEEYRVMVSPEEVEELEPDLDRLDVSTELALDLDLHFRGYSADYEQAFPKEQVQREAIADALLDGNTSLIKTGLLNMSREMDLREETSPLIGRLTDYEKEYGINTYTVYQLKEVEELHPYHFEGSEYLEAAGLSIDRANYEAVYAAPFTPRENLESIYTDLNIHRPDNFRGHSLSVSDVVVLQEYGKETAHFCDRFGYKEVPEFLEQQPEKAEPDMGQITFYTAECMEFPSLGEYHNNLTLQEAVAAYQAIPANRLHGIKGIGFTLEDGSIYSGMEYPLVRGNRIDLDNLCLVEHFKESPLVQEAVIDLVRALPDLTVDDRENFLLMLTDPKNHLKNAEVQVEDDYGMIDGIINNGERSKDKETGMDKPSVLGQLSQAKKECAERKPPELGKPGKDEPEL</sequence>
<feature type="domain" description="YodL-like" evidence="2">
    <location>
        <begin position="311"/>
        <end position="409"/>
    </location>
</feature>
<feature type="compositionally biased region" description="Basic and acidic residues" evidence="1">
    <location>
        <begin position="562"/>
        <end position="571"/>
    </location>
</feature>
<evidence type="ECO:0000259" key="2">
    <source>
        <dbReference type="Pfam" id="PF14191"/>
    </source>
</evidence>
<dbReference type="InterPro" id="IPR041893">
    <property type="entry name" value="ArdA_dom3"/>
</dbReference>
<feature type="domain" description="DUF4316" evidence="3">
    <location>
        <begin position="536"/>
        <end position="580"/>
    </location>
</feature>
<gene>
    <name evidence="4" type="ORF">DWX78_05355</name>
</gene>
<dbReference type="Proteomes" id="UP000285981">
    <property type="component" value="Unassembled WGS sequence"/>
</dbReference>
<feature type="region of interest" description="Disordered" evidence="1">
    <location>
        <begin position="560"/>
        <end position="605"/>
    </location>
</feature>
<dbReference type="AlphaFoldDB" id="A0A412KSP0"/>
<dbReference type="Pfam" id="PF14191">
    <property type="entry name" value="YodL"/>
    <property type="match status" value="1"/>
</dbReference>
<evidence type="ECO:0000256" key="1">
    <source>
        <dbReference type="SAM" id="MobiDB-lite"/>
    </source>
</evidence>
<protein>
    <submittedName>
        <fullName evidence="4">DUF4316 domain-containing protein</fullName>
    </submittedName>
</protein>
<organism evidence="4 5">
    <name type="scientific">Dorea formicigenerans</name>
    <dbReference type="NCBI Taxonomy" id="39486"/>
    <lineage>
        <taxon>Bacteria</taxon>
        <taxon>Bacillati</taxon>
        <taxon>Bacillota</taxon>
        <taxon>Clostridia</taxon>
        <taxon>Lachnospirales</taxon>
        <taxon>Lachnospiraceae</taxon>
        <taxon>Dorea</taxon>
    </lineage>
</organism>
<dbReference type="InterPro" id="IPR009899">
    <property type="entry name" value="ArdA"/>
</dbReference>
<dbReference type="InterPro" id="IPR025923">
    <property type="entry name" value="YodL-like_dom"/>
</dbReference>
<reference evidence="4 5" key="1">
    <citation type="submission" date="2018-08" db="EMBL/GenBank/DDBJ databases">
        <title>A genome reference for cultivated species of the human gut microbiota.</title>
        <authorList>
            <person name="Zou Y."/>
            <person name="Xue W."/>
            <person name="Luo G."/>
        </authorList>
    </citation>
    <scope>NUCLEOTIDE SEQUENCE [LARGE SCALE GENOMIC DNA]</scope>
    <source>
        <strain evidence="4 5">AF21-25</strain>
    </source>
</reference>
<accession>A0A412KSP0</accession>
<evidence type="ECO:0000313" key="5">
    <source>
        <dbReference type="Proteomes" id="UP000285981"/>
    </source>
</evidence>
<dbReference type="InterPro" id="IPR041895">
    <property type="entry name" value="ArdA_dom1"/>
</dbReference>
<dbReference type="EMBL" id="QRVU01000019">
    <property type="protein sequence ID" value="RGS71355.1"/>
    <property type="molecule type" value="Genomic_DNA"/>
</dbReference>
<feature type="compositionally biased region" description="Basic and acidic residues" evidence="1">
    <location>
        <begin position="583"/>
        <end position="605"/>
    </location>
</feature>
<comment type="caution">
    <text evidence="4">The sequence shown here is derived from an EMBL/GenBank/DDBJ whole genome shotgun (WGS) entry which is preliminary data.</text>
</comment>
<dbReference type="Pfam" id="PF14195">
    <property type="entry name" value="DUF4316"/>
    <property type="match status" value="1"/>
</dbReference>
<dbReference type="Gene3D" id="3.10.20.480">
    <property type="entry name" value="Antirestriction protein ArdA, domain 1"/>
    <property type="match status" value="1"/>
</dbReference>
<name>A0A412KSP0_9FIRM</name>